<keyword evidence="4" id="KW-0949">S-adenosyl-L-methionine</keyword>
<accession>A0A7C2NYL5</accession>
<evidence type="ECO:0000313" key="6">
    <source>
        <dbReference type="EMBL" id="HEN27490.1"/>
    </source>
</evidence>
<sequence length="1023" mass="121013">MDIIQKFQELLRKLFQFETSDLDFGIYRILNYKREMIEKFIKEDLVNKVESAFARYRDKSIEDVRQRLDEAKRKIIETLGDSAFTAGGELKSKYKDTKIGKEYLSVKEQKEVVEKIDEIKLQVFNDLYNFFSRYYEEGDFVPQYRYSIKAHKYAIPYNGEEVKLYWANAEQYYTKTGLLFRDYAFFTDASKSYKVVFRIVSAKEELGSNKATKERFFILDDEPVELKDKTLMIRFQYRELTDEEVKHYQVESGSNLAKQEKINQKSYEEVLKRLKAVELKALLSQDRNEKPLLWYQISRFTAKNTKDYFIHKNLKRFLSEQLDYFIKSEVLSIETLEKEMFLDKHITRAKVVREIGEAIIDFLSQIEDFQKRLWEKKKFVLKTEYVITTDRIPEEFYDEILRNEEQIKEWKELGFEIGNLNGNLKDKKLPVDTRYFSEEFKFRLLEKLTEEADLDDLLDGILIKSENWQALNLILGKYKGSVKTIYIDPPYNTGSDEFLYRDRYQHSSWLSMIENRLSLARKLMRDDGVIFVSIANNANVYKESYKLGLLMDNLFEKRFADLIWKRRSASGSYVITDITEIHEYILCYGRNNSSILMNILSPKKLKEYTHEDDKGKFKWHDLVIHQYTKEQRPNLFYGVAYNFVKNELDFEKTEKEINEKEEIMIYPSLDGKSVFTMTKESMKEVYERGVIGVIKEGKHYKIKIKKYLYDQSGIIIGDPLKSIIDDNEIPWEIKGTAQATKELKELLGTSFDTAKPTNLIKLLVYVSSLKNDLILDFFAGSGTTAHAVMKLNKEDGGKRKFILVEMADYFDSVIIPRLKKVAYSFNWKDGKPQDNDGIGVFFKYQILEQYEDALDNIELKENKKALELFKDEYLLKYFLDYETRESPYLLNMESLKNPFAYKLKVNLSEVGEPKELVVDIPETFNYLLGLKVKKIKQRQNEGKKYLFVLGEKEGKNIVVVWREYREDWKEEDFRKDKEFIGNETKGWQPSIVYVNGQSVLTPTIGEIRYIEPEFKRLMESGIV</sequence>
<dbReference type="Pfam" id="PF01555">
    <property type="entry name" value="N6_N4_Mtase"/>
    <property type="match status" value="1"/>
</dbReference>
<dbReference type="PRINTS" id="PR00506">
    <property type="entry name" value="D21N6MTFRASE"/>
</dbReference>
<comment type="similarity">
    <text evidence="1">Belongs to the N(4)/N(6)-methyltransferase family.</text>
</comment>
<evidence type="ECO:0000256" key="2">
    <source>
        <dbReference type="ARBA" id="ARBA00022603"/>
    </source>
</evidence>
<dbReference type="GO" id="GO:0008170">
    <property type="term" value="F:N-methyltransferase activity"/>
    <property type="evidence" value="ECO:0007669"/>
    <property type="project" value="InterPro"/>
</dbReference>
<dbReference type="InterPro" id="IPR002052">
    <property type="entry name" value="DNA_methylase_N6_adenine_CS"/>
</dbReference>
<keyword evidence="3 6" id="KW-0808">Transferase</keyword>
<dbReference type="InterPro" id="IPR029063">
    <property type="entry name" value="SAM-dependent_MTases_sf"/>
</dbReference>
<dbReference type="AlphaFoldDB" id="A0A7C2NYL5"/>
<keyword evidence="2 6" id="KW-0489">Methyltransferase</keyword>
<dbReference type="PROSITE" id="PS00092">
    <property type="entry name" value="N6_MTASE"/>
    <property type="match status" value="1"/>
</dbReference>
<organism evidence="6">
    <name type="scientific">candidate division WOR-3 bacterium</name>
    <dbReference type="NCBI Taxonomy" id="2052148"/>
    <lineage>
        <taxon>Bacteria</taxon>
        <taxon>Bacteria division WOR-3</taxon>
    </lineage>
</organism>
<dbReference type="EMBL" id="DSOL01000063">
    <property type="protein sequence ID" value="HEN27490.1"/>
    <property type="molecule type" value="Genomic_DNA"/>
</dbReference>
<feature type="domain" description="DNA methylase N-4/N-6" evidence="5">
    <location>
        <begin position="482"/>
        <end position="808"/>
    </location>
</feature>
<comment type="caution">
    <text evidence="6">The sequence shown here is derived from an EMBL/GenBank/DDBJ whole genome shotgun (WGS) entry which is preliminary data.</text>
</comment>
<evidence type="ECO:0000256" key="3">
    <source>
        <dbReference type="ARBA" id="ARBA00022679"/>
    </source>
</evidence>
<name>A0A7C2NYL5_UNCW3</name>
<proteinExistence type="inferred from homology"/>
<gene>
    <name evidence="6" type="ORF">ENQ77_02255</name>
</gene>
<evidence type="ECO:0000256" key="4">
    <source>
        <dbReference type="ARBA" id="ARBA00022691"/>
    </source>
</evidence>
<dbReference type="InterPro" id="IPR002295">
    <property type="entry name" value="N4/N6-MTase_EcoPI_Mod-like"/>
</dbReference>
<dbReference type="InterPro" id="IPR002941">
    <property type="entry name" value="DNA_methylase_N4/N6"/>
</dbReference>
<dbReference type="Gene3D" id="3.40.50.150">
    <property type="entry name" value="Vaccinia Virus protein VP39"/>
    <property type="match status" value="1"/>
</dbReference>
<evidence type="ECO:0000259" key="5">
    <source>
        <dbReference type="Pfam" id="PF01555"/>
    </source>
</evidence>
<dbReference type="SUPFAM" id="SSF53335">
    <property type="entry name" value="S-adenosyl-L-methionine-dependent methyltransferases"/>
    <property type="match status" value="1"/>
</dbReference>
<dbReference type="GO" id="GO:0003677">
    <property type="term" value="F:DNA binding"/>
    <property type="evidence" value="ECO:0007669"/>
    <property type="project" value="InterPro"/>
</dbReference>
<evidence type="ECO:0000256" key="1">
    <source>
        <dbReference type="ARBA" id="ARBA00006594"/>
    </source>
</evidence>
<protein>
    <submittedName>
        <fullName evidence="6">Site-specific DNA-methyltransferase</fullName>
    </submittedName>
</protein>
<dbReference type="GO" id="GO:0032259">
    <property type="term" value="P:methylation"/>
    <property type="evidence" value="ECO:0007669"/>
    <property type="project" value="UniProtKB-KW"/>
</dbReference>
<reference evidence="6" key="1">
    <citation type="journal article" date="2020" name="mSystems">
        <title>Genome- and Community-Level Interaction Insights into Carbon Utilization and Element Cycling Functions of Hydrothermarchaeota in Hydrothermal Sediment.</title>
        <authorList>
            <person name="Zhou Z."/>
            <person name="Liu Y."/>
            <person name="Xu W."/>
            <person name="Pan J."/>
            <person name="Luo Z.H."/>
            <person name="Li M."/>
        </authorList>
    </citation>
    <scope>NUCLEOTIDE SEQUENCE [LARGE SCALE GENOMIC DNA]</scope>
    <source>
        <strain evidence="6">SpSt-34</strain>
    </source>
</reference>